<dbReference type="Proteomes" id="UP000824469">
    <property type="component" value="Unassembled WGS sequence"/>
</dbReference>
<comment type="caution">
    <text evidence="2">The sequence shown here is derived from an EMBL/GenBank/DDBJ whole genome shotgun (WGS) entry which is preliminary data.</text>
</comment>
<dbReference type="AlphaFoldDB" id="A0AA38F6P8"/>
<evidence type="ECO:0000256" key="1">
    <source>
        <dbReference type="ARBA" id="ARBA00023054"/>
    </source>
</evidence>
<organism evidence="2 3">
    <name type="scientific">Taxus chinensis</name>
    <name type="common">Chinese yew</name>
    <name type="synonym">Taxus wallichiana var. chinensis</name>
    <dbReference type="NCBI Taxonomy" id="29808"/>
    <lineage>
        <taxon>Eukaryota</taxon>
        <taxon>Viridiplantae</taxon>
        <taxon>Streptophyta</taxon>
        <taxon>Embryophyta</taxon>
        <taxon>Tracheophyta</taxon>
        <taxon>Spermatophyta</taxon>
        <taxon>Pinopsida</taxon>
        <taxon>Pinidae</taxon>
        <taxon>Conifers II</taxon>
        <taxon>Cupressales</taxon>
        <taxon>Taxaceae</taxon>
        <taxon>Taxus</taxon>
    </lineage>
</organism>
<dbReference type="PANTHER" id="PTHR45916">
    <property type="entry name" value="STRUCTURAL MAINTENANCE OF CHROMOSOMES PROTEIN 5"/>
    <property type="match status" value="1"/>
</dbReference>
<proteinExistence type="predicted"/>
<dbReference type="GO" id="GO:0030915">
    <property type="term" value="C:Smc5-Smc6 complex"/>
    <property type="evidence" value="ECO:0007669"/>
    <property type="project" value="TreeGrafter"/>
</dbReference>
<reference evidence="2 3" key="1">
    <citation type="journal article" date="2021" name="Nat. Plants">
        <title>The Taxus genome provides insights into paclitaxel biosynthesis.</title>
        <authorList>
            <person name="Xiong X."/>
            <person name="Gou J."/>
            <person name="Liao Q."/>
            <person name="Li Y."/>
            <person name="Zhou Q."/>
            <person name="Bi G."/>
            <person name="Li C."/>
            <person name="Du R."/>
            <person name="Wang X."/>
            <person name="Sun T."/>
            <person name="Guo L."/>
            <person name="Liang H."/>
            <person name="Lu P."/>
            <person name="Wu Y."/>
            <person name="Zhang Z."/>
            <person name="Ro D.K."/>
            <person name="Shang Y."/>
            <person name="Huang S."/>
            <person name="Yan J."/>
        </authorList>
    </citation>
    <scope>NUCLEOTIDE SEQUENCE [LARGE SCALE GENOMIC DNA]</scope>
    <source>
        <strain evidence="2">Ta-2019</strain>
    </source>
</reference>
<dbReference type="GO" id="GO:0000724">
    <property type="term" value="P:double-strand break repair via homologous recombination"/>
    <property type="evidence" value="ECO:0007669"/>
    <property type="project" value="TreeGrafter"/>
</dbReference>
<keyword evidence="3" id="KW-1185">Reference proteome</keyword>
<dbReference type="GO" id="GO:0005634">
    <property type="term" value="C:nucleus"/>
    <property type="evidence" value="ECO:0007669"/>
    <property type="project" value="TreeGrafter"/>
</dbReference>
<feature type="non-terminal residue" evidence="2">
    <location>
        <position position="366"/>
    </location>
</feature>
<protein>
    <submittedName>
        <fullName evidence="2">Uncharacterized protein</fullName>
    </submittedName>
</protein>
<evidence type="ECO:0000313" key="2">
    <source>
        <dbReference type="EMBL" id="KAH9290127.1"/>
    </source>
</evidence>
<name>A0AA38F6P8_TAXCH</name>
<accession>A0AA38F6P8</accession>
<dbReference type="PANTHER" id="PTHR45916:SF1">
    <property type="entry name" value="STRUCTURAL MAINTENANCE OF CHROMOSOMES PROTEIN 5"/>
    <property type="match status" value="1"/>
</dbReference>
<dbReference type="GO" id="GO:0003697">
    <property type="term" value="F:single-stranded DNA binding"/>
    <property type="evidence" value="ECO:0007669"/>
    <property type="project" value="TreeGrafter"/>
</dbReference>
<sequence length="366" mass="40939">MYLTEPSNESGHRYRGQQRNALLNCCTHSSSELKGECGQLGQSATLLKSFITQDPYDRDLLVKNLKPFDIPVLNYTGNRQMQNKPLVVSDMMHNLGITSRLDEVFEAPSAVKEVLISQAALDHSFIGSEETNRRADDANKLGVMDLWTPENHYRWSISRYGGHVSASVNPVQGSRLFASNQRRRKLESMEKEEDLETTISRLTDMIGKLNVQRFKHAIEMKDLLIEVVSLKRCFAEEQLTTVELDMKYTMYLTEPSNESGLRYRGQQRTALLNCCTRSSSELKGECGQLGQSATLLKYTMYLTEPSNESGHRYRGQQLRGGVEMTWVGGAVSGGADKTGSVNFSFAPLNTGQCPVSGQLTIPCELT</sequence>
<gene>
    <name evidence="2" type="ORF">KI387_034244</name>
</gene>
<keyword evidence="1" id="KW-0175">Coiled coil</keyword>
<evidence type="ECO:0000313" key="3">
    <source>
        <dbReference type="Proteomes" id="UP000824469"/>
    </source>
</evidence>
<dbReference type="EMBL" id="JAHRHJ020003813">
    <property type="protein sequence ID" value="KAH9290127.1"/>
    <property type="molecule type" value="Genomic_DNA"/>
</dbReference>